<dbReference type="InterPro" id="IPR039448">
    <property type="entry name" value="Beta_helix"/>
</dbReference>
<sequence precursor="true">MLLFASKIISHRMNFSGFFFCLAGGLLAISAQTAWGDEESLKIKDGASATGSNHTSEISGRSQIEPASSDSSDIGPGTYHIPPTANMRYELQEKLINAVPGDVIQLEEGVYELTGQLDIACSHLTIRGRGPEKTILSFKGQTVGGEGIVATGDAFVIEDLAIEDTAGNAIKNLGANGVTYRRVRVEWTGGPSSENGAYGLYPVQCRNVLIEECVAIAASDAGIYVGQSQNVVVRRCRAEKNVAGIEIENTINADVYDNVAENNTGGLLVFDLPGLQQKNGGNVRLFRNKVINNNTENFAPKGAMVAEVPSGTGIMIMATDRVEVFENDIINNDSTNLLIISFLFTQRPVNDPDYDPYPEGIHIHHNKVGEGGRSPDQRLKQLTAVIGSTFPDMIYDGLINPSRLVDGELPAEFSIRIHDNLPGMTIANINIADMTPQKILSGEYLVDRSFNSFQGKLPPLTAAVLGKHPELSHELKPAVAAYRGMPQKLSDWELFVGDGRSQHPADGVIPYQMNTQLFSDYATKYRFIKLPVGKTITYHDEEVFDFPVGTAIAKTFSYPADMRNPGSDERLLETRVEFLNEAGWYGASYVWNDEQDEAYLALGGAGLRATWIHRDGDRRDIHYEVPNANQCISCHSNNEKYRPIGPTARSLNRDFPESASYHGNQLKQLAEMGLLTGVPRSEAIPALARFDDPTTGTVEARARAWLDVNCAHCHSPEGSARTSGLDLRISQSNPAKFGVWKSPVAAGKGTGGRSYDVVPGKPDSSIMLYRLESDEAGVRMPNLARSLVQDESVALIREWISQMPESHRQHLDQ</sequence>
<dbReference type="Gene3D" id="2.160.20.10">
    <property type="entry name" value="Single-stranded right-handed beta-helix, Pectin lyase-like"/>
    <property type="match status" value="1"/>
</dbReference>
<dbReference type="OrthoDB" id="338827at2"/>
<dbReference type="SMART" id="SM00710">
    <property type="entry name" value="PbH1"/>
    <property type="match status" value="6"/>
</dbReference>
<feature type="region of interest" description="Disordered" evidence="1">
    <location>
        <begin position="46"/>
        <end position="79"/>
    </location>
</feature>
<dbReference type="KEGG" id="chya:V22_21440"/>
<feature type="signal peptide" evidence="2">
    <location>
        <begin position="1"/>
        <end position="36"/>
    </location>
</feature>
<evidence type="ECO:0000259" key="3">
    <source>
        <dbReference type="Pfam" id="PF13229"/>
    </source>
</evidence>
<dbReference type="AlphaFoldDB" id="A0A517T944"/>
<evidence type="ECO:0000313" key="5">
    <source>
        <dbReference type="Proteomes" id="UP000319976"/>
    </source>
</evidence>
<gene>
    <name evidence="4" type="ORF">V22_21440</name>
</gene>
<dbReference type="SUPFAM" id="SSF51126">
    <property type="entry name" value="Pectin lyase-like"/>
    <property type="match status" value="1"/>
</dbReference>
<proteinExistence type="predicted"/>
<dbReference type="RefSeq" id="WP_145262453.1">
    <property type="nucleotide sequence ID" value="NZ_CP036316.1"/>
</dbReference>
<keyword evidence="2" id="KW-0732">Signal</keyword>
<dbReference type="Pfam" id="PF13229">
    <property type="entry name" value="Beta_helix"/>
    <property type="match status" value="1"/>
</dbReference>
<evidence type="ECO:0000256" key="2">
    <source>
        <dbReference type="SAM" id="SignalP"/>
    </source>
</evidence>
<dbReference type="InterPro" id="IPR022442">
    <property type="entry name" value="SO_2930-like_dom"/>
</dbReference>
<dbReference type="InterPro" id="IPR006626">
    <property type="entry name" value="PbH1"/>
</dbReference>
<dbReference type="InterPro" id="IPR012334">
    <property type="entry name" value="Pectin_lyas_fold"/>
</dbReference>
<dbReference type="EMBL" id="CP036316">
    <property type="protein sequence ID" value="QDT64901.1"/>
    <property type="molecule type" value="Genomic_DNA"/>
</dbReference>
<feature type="chain" id="PRO_5021696716" evidence="2">
    <location>
        <begin position="37"/>
        <end position="813"/>
    </location>
</feature>
<evidence type="ECO:0000313" key="4">
    <source>
        <dbReference type="EMBL" id="QDT64901.1"/>
    </source>
</evidence>
<feature type="domain" description="Right handed beta helix" evidence="3">
    <location>
        <begin position="142"/>
        <end position="269"/>
    </location>
</feature>
<name>A0A517T944_9PLAN</name>
<organism evidence="4 5">
    <name type="scientific">Calycomorphotria hydatis</name>
    <dbReference type="NCBI Taxonomy" id="2528027"/>
    <lineage>
        <taxon>Bacteria</taxon>
        <taxon>Pseudomonadati</taxon>
        <taxon>Planctomycetota</taxon>
        <taxon>Planctomycetia</taxon>
        <taxon>Planctomycetales</taxon>
        <taxon>Planctomycetaceae</taxon>
        <taxon>Calycomorphotria</taxon>
    </lineage>
</organism>
<feature type="compositionally biased region" description="Polar residues" evidence="1">
    <location>
        <begin position="49"/>
        <end position="72"/>
    </location>
</feature>
<dbReference type="InterPro" id="IPR022269">
    <property type="entry name" value="SO_2930-like_C"/>
</dbReference>
<evidence type="ECO:0000256" key="1">
    <source>
        <dbReference type="SAM" id="MobiDB-lite"/>
    </source>
</evidence>
<dbReference type="Proteomes" id="UP000319976">
    <property type="component" value="Chromosome"/>
</dbReference>
<dbReference type="NCBIfam" id="TIGR03805">
    <property type="entry name" value="beta_helix_1"/>
    <property type="match status" value="1"/>
</dbReference>
<dbReference type="NCBIfam" id="TIGR03806">
    <property type="entry name" value="chp_HNE_0200"/>
    <property type="match status" value="1"/>
</dbReference>
<accession>A0A517T944</accession>
<reference evidence="4 5" key="1">
    <citation type="submission" date="2019-02" db="EMBL/GenBank/DDBJ databases">
        <title>Deep-cultivation of Planctomycetes and their phenomic and genomic characterization uncovers novel biology.</title>
        <authorList>
            <person name="Wiegand S."/>
            <person name="Jogler M."/>
            <person name="Boedeker C."/>
            <person name="Pinto D."/>
            <person name="Vollmers J."/>
            <person name="Rivas-Marin E."/>
            <person name="Kohn T."/>
            <person name="Peeters S.H."/>
            <person name="Heuer A."/>
            <person name="Rast P."/>
            <person name="Oberbeckmann S."/>
            <person name="Bunk B."/>
            <person name="Jeske O."/>
            <person name="Meyerdierks A."/>
            <person name="Storesund J.E."/>
            <person name="Kallscheuer N."/>
            <person name="Luecker S."/>
            <person name="Lage O.M."/>
            <person name="Pohl T."/>
            <person name="Merkel B.J."/>
            <person name="Hornburger P."/>
            <person name="Mueller R.-W."/>
            <person name="Bruemmer F."/>
            <person name="Labrenz M."/>
            <person name="Spormann A.M."/>
            <person name="Op den Camp H."/>
            <person name="Overmann J."/>
            <person name="Amann R."/>
            <person name="Jetten M.S.M."/>
            <person name="Mascher T."/>
            <person name="Medema M.H."/>
            <person name="Devos D.P."/>
            <person name="Kaster A.-K."/>
            <person name="Ovreas L."/>
            <person name="Rohde M."/>
            <person name="Galperin M.Y."/>
            <person name="Jogler C."/>
        </authorList>
    </citation>
    <scope>NUCLEOTIDE SEQUENCE [LARGE SCALE GENOMIC DNA]</scope>
    <source>
        <strain evidence="4 5">V22</strain>
    </source>
</reference>
<keyword evidence="5" id="KW-1185">Reference proteome</keyword>
<dbReference type="InterPro" id="IPR011050">
    <property type="entry name" value="Pectin_lyase_fold/virulence"/>
</dbReference>
<protein>
    <submittedName>
        <fullName evidence="4">Planctomycete cytochrome C</fullName>
    </submittedName>
</protein>